<dbReference type="AlphaFoldDB" id="A0A2G6JPS3"/>
<dbReference type="PANTHER" id="PTHR39181">
    <property type="entry name" value="TYROSINE-PROTEIN PHOSPHATASE YWQE"/>
    <property type="match status" value="1"/>
</dbReference>
<evidence type="ECO:0000256" key="3">
    <source>
        <dbReference type="ARBA" id="ARBA00022801"/>
    </source>
</evidence>
<dbReference type="SUPFAM" id="SSF89550">
    <property type="entry name" value="PHP domain-like"/>
    <property type="match status" value="1"/>
</dbReference>
<dbReference type="PANTHER" id="PTHR39181:SF1">
    <property type="entry name" value="TYROSINE-PROTEIN PHOSPHATASE YWQE"/>
    <property type="match status" value="1"/>
</dbReference>
<dbReference type="EC" id="3.1.3.48" evidence="2"/>
<name>A0A2G6JPS3_NEPCE</name>
<evidence type="ECO:0000313" key="6">
    <source>
        <dbReference type="Proteomes" id="UP000243469"/>
    </source>
</evidence>
<dbReference type="EMBL" id="PDSH01000005">
    <property type="protein sequence ID" value="PIE25435.1"/>
    <property type="molecule type" value="Genomic_DNA"/>
</dbReference>
<gene>
    <name evidence="5" type="ORF">CSA60_00575</name>
</gene>
<evidence type="ECO:0000313" key="5">
    <source>
        <dbReference type="EMBL" id="PIE25435.1"/>
    </source>
</evidence>
<proteinExistence type="inferred from homology"/>
<accession>A0A2G6JPS3</accession>
<dbReference type="PIRSF" id="PIRSF016557">
    <property type="entry name" value="Caps_synth_CpsB"/>
    <property type="match status" value="1"/>
</dbReference>
<evidence type="ECO:0000256" key="4">
    <source>
        <dbReference type="ARBA" id="ARBA00051722"/>
    </source>
</evidence>
<dbReference type="Gene3D" id="3.20.20.140">
    <property type="entry name" value="Metal-dependent hydrolases"/>
    <property type="match status" value="1"/>
</dbReference>
<dbReference type="Proteomes" id="UP000243469">
    <property type="component" value="Unassembled WGS sequence"/>
</dbReference>
<keyword evidence="3" id="KW-0378">Hydrolase</keyword>
<dbReference type="InterPro" id="IPR016667">
    <property type="entry name" value="Caps_polysacc_synth_CpsB/CapC"/>
</dbReference>
<comment type="catalytic activity">
    <reaction evidence="4">
        <text>O-phospho-L-tyrosyl-[protein] + H2O = L-tyrosyl-[protein] + phosphate</text>
        <dbReference type="Rhea" id="RHEA:10684"/>
        <dbReference type="Rhea" id="RHEA-COMP:10136"/>
        <dbReference type="Rhea" id="RHEA-COMP:20101"/>
        <dbReference type="ChEBI" id="CHEBI:15377"/>
        <dbReference type="ChEBI" id="CHEBI:43474"/>
        <dbReference type="ChEBI" id="CHEBI:46858"/>
        <dbReference type="ChEBI" id="CHEBI:61978"/>
        <dbReference type="EC" id="3.1.3.48"/>
    </reaction>
</comment>
<evidence type="ECO:0000256" key="2">
    <source>
        <dbReference type="ARBA" id="ARBA00013064"/>
    </source>
</evidence>
<reference evidence="5 6" key="1">
    <citation type="submission" date="2017-10" db="EMBL/GenBank/DDBJ databases">
        <title>Novel microbial diversity and functional potential in the marine mammal oral microbiome.</title>
        <authorList>
            <person name="Dudek N.K."/>
            <person name="Sun C.L."/>
            <person name="Burstein D."/>
            <person name="Kantor R.S."/>
            <person name="Aliaga Goltsman D.S."/>
            <person name="Bik E.M."/>
            <person name="Thomas B.C."/>
            <person name="Banfield J.F."/>
            <person name="Relman D.A."/>
        </authorList>
    </citation>
    <scope>NUCLEOTIDE SEQUENCE [LARGE SCALE GENOMIC DNA]</scope>
    <source>
        <strain evidence="5">DOLJORAL78_47_21</strain>
    </source>
</reference>
<comment type="similarity">
    <text evidence="1">Belongs to the metallo-dependent hydrolases superfamily. CpsB/CapC family.</text>
</comment>
<dbReference type="InterPro" id="IPR016195">
    <property type="entry name" value="Pol/histidinol_Pase-like"/>
</dbReference>
<evidence type="ECO:0000256" key="1">
    <source>
        <dbReference type="ARBA" id="ARBA00005750"/>
    </source>
</evidence>
<dbReference type="GO" id="GO:0030145">
    <property type="term" value="F:manganese ion binding"/>
    <property type="evidence" value="ECO:0007669"/>
    <property type="project" value="InterPro"/>
</dbReference>
<protein>
    <recommendedName>
        <fullName evidence="2">protein-tyrosine-phosphatase</fullName>
        <ecNumber evidence="2">3.1.3.48</ecNumber>
    </recommendedName>
</protein>
<dbReference type="Pfam" id="PF19567">
    <property type="entry name" value="CpsB_CapC"/>
    <property type="match status" value="1"/>
</dbReference>
<comment type="caution">
    <text evidence="5">The sequence shown here is derived from an EMBL/GenBank/DDBJ whole genome shotgun (WGS) entry which is preliminary data.</text>
</comment>
<dbReference type="GO" id="GO:0004725">
    <property type="term" value="F:protein tyrosine phosphatase activity"/>
    <property type="evidence" value="ECO:0007669"/>
    <property type="project" value="UniProtKB-EC"/>
</dbReference>
<organism evidence="5 6">
    <name type="scientific">Neptuniibacter caesariensis</name>
    <dbReference type="NCBI Taxonomy" id="207954"/>
    <lineage>
        <taxon>Bacteria</taxon>
        <taxon>Pseudomonadati</taxon>
        <taxon>Pseudomonadota</taxon>
        <taxon>Gammaproteobacteria</taxon>
        <taxon>Oceanospirillales</taxon>
        <taxon>Oceanospirillaceae</taxon>
        <taxon>Neptuniibacter</taxon>
    </lineage>
</organism>
<sequence>MIDLHCHILPGIDDGASSVEEALSLARMAVDDGITHVVFTPHVHPGRYENNVQSIRPVFEKFQEALIENDILLSVKPAGEVRLSVEVLAMFAANQLPFLGEWDDKKVMLLELPHSHVPPGADNLVKWLLDRNVLPMIAHPERNKGFMADSRKLAPFVEMGCLFQLTAMSVTGEFGKPAHELAWQMLDNGWATVIASDAHNENHRPPVLSKALEVAADRLGESEARRLVWGNPARIIGIY</sequence>